<feature type="binding site" evidence="11">
    <location>
        <position position="272"/>
    </location>
    <ligand>
        <name>FMN</name>
        <dbReference type="ChEBI" id="CHEBI:58210"/>
    </ligand>
</feature>
<evidence type="ECO:0000256" key="1">
    <source>
        <dbReference type="ARBA" id="ARBA00003125"/>
    </source>
</evidence>
<feature type="binding site" evidence="11">
    <location>
        <begin position="250"/>
        <end position="251"/>
    </location>
    <ligand>
        <name>substrate</name>
    </ligand>
</feature>
<dbReference type="GO" id="GO:0006207">
    <property type="term" value="P:'de novo' pyrimidine nucleobase biosynthetic process"/>
    <property type="evidence" value="ECO:0007669"/>
    <property type="project" value="UniProtKB-UniRule"/>
</dbReference>
<keyword evidence="5 11" id="KW-0285">Flavoprotein</keyword>
<dbReference type="GO" id="GO:0005737">
    <property type="term" value="C:cytoplasm"/>
    <property type="evidence" value="ECO:0007669"/>
    <property type="project" value="InterPro"/>
</dbReference>
<dbReference type="SUPFAM" id="SSF51395">
    <property type="entry name" value="FMN-linked oxidoreductases"/>
    <property type="match status" value="1"/>
</dbReference>
<feature type="binding site" evidence="11">
    <location>
        <begin position="62"/>
        <end position="66"/>
    </location>
    <ligand>
        <name>FMN</name>
        <dbReference type="ChEBI" id="CHEBI:58210"/>
    </ligand>
</feature>
<comment type="function">
    <text evidence="1 11">Catalyzes the conversion of dihydroorotate to orotate with quinone as electron acceptor.</text>
</comment>
<feature type="domain" description="Dihydroorotate dehydrogenase catalytic" evidence="12">
    <location>
        <begin position="47"/>
        <end position="338"/>
    </location>
</feature>
<dbReference type="GO" id="GO:0106430">
    <property type="term" value="F:dihydroorotate dehydrogenase (quinone) activity"/>
    <property type="evidence" value="ECO:0007669"/>
    <property type="project" value="UniProtKB-EC"/>
</dbReference>
<comment type="caution">
    <text evidence="11">Lacks conserved residue(s) required for the propagation of feature annotation.</text>
</comment>
<evidence type="ECO:0000256" key="6">
    <source>
        <dbReference type="ARBA" id="ARBA00022643"/>
    </source>
</evidence>
<dbReference type="NCBIfam" id="TIGR01036">
    <property type="entry name" value="pyrD_sub2"/>
    <property type="match status" value="1"/>
</dbReference>
<dbReference type="InterPro" id="IPR012135">
    <property type="entry name" value="Dihydroorotate_DH_1_2"/>
</dbReference>
<feature type="binding site" evidence="11">
    <location>
        <position position="301"/>
    </location>
    <ligand>
        <name>FMN</name>
        <dbReference type="ChEBI" id="CHEBI:58210"/>
    </ligand>
</feature>
<dbReference type="InterPro" id="IPR013785">
    <property type="entry name" value="Aldolase_TIM"/>
</dbReference>
<dbReference type="GO" id="GO:0044205">
    <property type="term" value="P:'de novo' UMP biosynthetic process"/>
    <property type="evidence" value="ECO:0007669"/>
    <property type="project" value="UniProtKB-UniRule"/>
</dbReference>
<dbReference type="InterPro" id="IPR005720">
    <property type="entry name" value="Dihydroorotate_DH_cat"/>
</dbReference>
<keyword evidence="9 11" id="KW-0472">Membrane</keyword>
<name>A0A388SDR6_9BURK</name>
<gene>
    <name evidence="11 13" type="primary">pyrD</name>
    <name evidence="13" type="ORF">MESMUL_09450</name>
</gene>
<evidence type="ECO:0000256" key="4">
    <source>
        <dbReference type="ARBA" id="ARBA00005359"/>
    </source>
</evidence>
<comment type="pathway">
    <text evidence="3 11">Pyrimidine metabolism; UMP biosynthesis via de novo pathway; orotate from (S)-dihydroorotate (quinone route): step 1/1.</text>
</comment>
<evidence type="ECO:0000256" key="5">
    <source>
        <dbReference type="ARBA" id="ARBA00022630"/>
    </source>
</evidence>
<evidence type="ECO:0000256" key="2">
    <source>
        <dbReference type="ARBA" id="ARBA00004370"/>
    </source>
</evidence>
<dbReference type="NCBIfam" id="NF003652">
    <property type="entry name" value="PRK05286.2-5"/>
    <property type="match status" value="1"/>
</dbReference>
<evidence type="ECO:0000256" key="7">
    <source>
        <dbReference type="ARBA" id="ARBA00022975"/>
    </source>
</evidence>
<comment type="similarity">
    <text evidence="4 11">Belongs to the dihydroorotate dehydrogenase family. Type 2 subfamily.</text>
</comment>
<feature type="binding site" evidence="11">
    <location>
        <begin position="111"/>
        <end position="115"/>
    </location>
    <ligand>
        <name>substrate</name>
    </ligand>
</feature>
<dbReference type="InterPro" id="IPR001295">
    <property type="entry name" value="Dihydroorotate_DH_CS"/>
</dbReference>
<sequence>MLYDLARSVLFRLSPETAHAVIMNNIDWAVPFGLIKLVTHIPKDDPVTVMGLRFPNAIGLAAGMDKTGSHVSSLGGMGFGHIEVGTITPRPQAGNPKPRCWRVIPAKGVINHMGFNNCGADQAIKNLKSADAFRLRGGILGINIGKQNSSPLSGALADYQECMDKLYPLADYLAIDISCPNTPELTKLQGEDELGPLLKGIADKRKELADRTGRLVPITVKISPDLDDDAIRRAADQFVEYGMDAVTATNTTLARDNIKGLPNADQVGGLSGRPLFERSTAVVRVLSDHLKGTLPIIASGGVMTPEDAVAKMEAGASLVQLYTGFIYSGPALIASAAEAIADWRHSRKA</sequence>
<keyword evidence="7 11" id="KW-0665">Pyrimidine biosynthesis</keyword>
<dbReference type="UniPathway" id="UPA00070">
    <property type="reaction ID" value="UER00946"/>
</dbReference>
<keyword evidence="14" id="KW-1185">Reference proteome</keyword>
<evidence type="ECO:0000313" key="13">
    <source>
        <dbReference type="EMBL" id="GBO93591.1"/>
    </source>
</evidence>
<protein>
    <recommendedName>
        <fullName evidence="11">Dihydroorotate dehydrogenase (quinone)</fullName>
        <ecNumber evidence="11">1.3.5.2</ecNumber>
    </recommendedName>
    <alternativeName>
        <fullName evidence="11">DHOdehase</fullName>
        <shortName evidence="11">DHOD</shortName>
        <shortName evidence="11">DHODase</shortName>
    </alternativeName>
    <alternativeName>
        <fullName evidence="11">Dihydroorotate oxidase</fullName>
    </alternativeName>
</protein>
<dbReference type="PANTHER" id="PTHR48109">
    <property type="entry name" value="DIHYDROOROTATE DEHYDROGENASE (QUINONE), MITOCHONDRIAL-RELATED"/>
    <property type="match status" value="1"/>
</dbReference>
<dbReference type="InterPro" id="IPR005719">
    <property type="entry name" value="Dihydroorotate_DH_2"/>
</dbReference>
<feature type="binding site" evidence="11">
    <location>
        <position position="249"/>
    </location>
    <ligand>
        <name>FMN</name>
        <dbReference type="ChEBI" id="CHEBI:58210"/>
    </ligand>
</feature>
<dbReference type="HAMAP" id="MF_00225">
    <property type="entry name" value="DHO_dh_type2"/>
    <property type="match status" value="1"/>
</dbReference>
<dbReference type="PROSITE" id="PS00911">
    <property type="entry name" value="DHODEHASE_1"/>
    <property type="match status" value="1"/>
</dbReference>
<dbReference type="Pfam" id="PF01180">
    <property type="entry name" value="DHO_dh"/>
    <property type="match status" value="1"/>
</dbReference>
<feature type="binding site" evidence="11">
    <location>
        <position position="66"/>
    </location>
    <ligand>
        <name>substrate</name>
    </ligand>
</feature>
<evidence type="ECO:0000256" key="3">
    <source>
        <dbReference type="ARBA" id="ARBA00005161"/>
    </source>
</evidence>
<comment type="cofactor">
    <cofactor evidence="11">
        <name>FMN</name>
        <dbReference type="ChEBI" id="CHEBI:58210"/>
    </cofactor>
    <text evidence="11">Binds 1 FMN per subunit.</text>
</comment>
<accession>A0A388SDR6</accession>
<comment type="catalytic activity">
    <reaction evidence="10 11">
        <text>(S)-dihydroorotate + a quinone = orotate + a quinol</text>
        <dbReference type="Rhea" id="RHEA:30187"/>
        <dbReference type="ChEBI" id="CHEBI:24646"/>
        <dbReference type="ChEBI" id="CHEBI:30839"/>
        <dbReference type="ChEBI" id="CHEBI:30864"/>
        <dbReference type="ChEBI" id="CHEBI:132124"/>
        <dbReference type="EC" id="1.3.5.2"/>
    </reaction>
</comment>
<dbReference type="InterPro" id="IPR050074">
    <property type="entry name" value="DHO_dehydrogenase"/>
</dbReference>
<dbReference type="Gene3D" id="3.20.20.70">
    <property type="entry name" value="Aldolase class I"/>
    <property type="match status" value="1"/>
</dbReference>
<dbReference type="OrthoDB" id="9802377at2"/>
<dbReference type="Proteomes" id="UP000266091">
    <property type="component" value="Unassembled WGS sequence"/>
</dbReference>
<reference evidence="13 14" key="1">
    <citation type="journal article" date="2018" name="Int. J. Syst. Evol. Microbiol.">
        <title>Mesosutterella multiformis gen. nov., sp. nov., a member of the family Sutterellaceae and Sutterella megalosphaeroides sp. nov., isolated from human faeces.</title>
        <authorList>
            <person name="Sakamoto M."/>
            <person name="Ikeyama N."/>
            <person name="Kunihiro T."/>
            <person name="Iino T."/>
            <person name="Yuki M."/>
            <person name="Ohkuma M."/>
        </authorList>
    </citation>
    <scope>NUCLEOTIDE SEQUENCE [LARGE SCALE GENOMIC DNA]</scope>
    <source>
        <strain evidence="13 14">4NBBH2</strain>
    </source>
</reference>
<keyword evidence="8 11" id="KW-0560">Oxidoreductase</keyword>
<keyword evidence="6 11" id="KW-0288">FMN</keyword>
<dbReference type="AlphaFoldDB" id="A0A388SDR6"/>
<dbReference type="GO" id="GO:0005886">
    <property type="term" value="C:plasma membrane"/>
    <property type="evidence" value="ECO:0007669"/>
    <property type="project" value="UniProtKB-SubCell"/>
</dbReference>
<dbReference type="PIRSF" id="PIRSF000164">
    <property type="entry name" value="DHO_oxidase"/>
    <property type="match status" value="1"/>
</dbReference>
<keyword evidence="11" id="KW-1003">Cell membrane</keyword>
<feature type="binding site" evidence="11">
    <location>
        <position position="181"/>
    </location>
    <ligand>
        <name>substrate</name>
    </ligand>
</feature>
<dbReference type="EMBL" id="BGZJ01000001">
    <property type="protein sequence ID" value="GBO93591.1"/>
    <property type="molecule type" value="Genomic_DNA"/>
</dbReference>
<feature type="active site" description="Nucleophile" evidence="11">
    <location>
        <position position="179"/>
    </location>
</feature>
<evidence type="ECO:0000259" key="12">
    <source>
        <dbReference type="Pfam" id="PF01180"/>
    </source>
</evidence>
<comment type="caution">
    <text evidence="13">The sequence shown here is derived from an EMBL/GenBank/DDBJ whole genome shotgun (WGS) entry which is preliminary data.</text>
</comment>
<evidence type="ECO:0000256" key="10">
    <source>
        <dbReference type="ARBA" id="ARBA00048639"/>
    </source>
</evidence>
<dbReference type="CDD" id="cd04738">
    <property type="entry name" value="DHOD_2_like"/>
    <property type="match status" value="1"/>
</dbReference>
<feature type="binding site" evidence="11">
    <location>
        <position position="86"/>
    </location>
    <ligand>
        <name>FMN</name>
        <dbReference type="ChEBI" id="CHEBI:58210"/>
    </ligand>
</feature>
<comment type="subcellular location">
    <subcellularLocation>
        <location evidence="11">Cell membrane</location>
        <topology evidence="11">Peripheral membrane protein</topology>
    </subcellularLocation>
    <subcellularLocation>
        <location evidence="2">Membrane</location>
    </subcellularLocation>
</comment>
<feature type="binding site" evidence="11">
    <location>
        <begin position="322"/>
        <end position="323"/>
    </location>
    <ligand>
        <name>FMN</name>
        <dbReference type="ChEBI" id="CHEBI:58210"/>
    </ligand>
</feature>
<dbReference type="PANTHER" id="PTHR48109:SF4">
    <property type="entry name" value="DIHYDROOROTATE DEHYDROGENASE (QUINONE), MITOCHONDRIAL"/>
    <property type="match status" value="1"/>
</dbReference>
<proteinExistence type="inferred from homology"/>
<evidence type="ECO:0000256" key="9">
    <source>
        <dbReference type="ARBA" id="ARBA00023136"/>
    </source>
</evidence>
<comment type="subunit">
    <text evidence="11">Monomer.</text>
</comment>
<evidence type="ECO:0000256" key="8">
    <source>
        <dbReference type="ARBA" id="ARBA00023002"/>
    </source>
</evidence>
<organism evidence="13 14">
    <name type="scientific">Mesosutterella multiformis</name>
    <dbReference type="NCBI Taxonomy" id="2259133"/>
    <lineage>
        <taxon>Bacteria</taxon>
        <taxon>Pseudomonadati</taxon>
        <taxon>Pseudomonadota</taxon>
        <taxon>Betaproteobacteria</taxon>
        <taxon>Burkholderiales</taxon>
        <taxon>Sutterellaceae</taxon>
        <taxon>Mesosutterella</taxon>
    </lineage>
</organism>
<feature type="binding site" evidence="11">
    <location>
        <position position="221"/>
    </location>
    <ligand>
        <name>FMN</name>
        <dbReference type="ChEBI" id="CHEBI:58210"/>
    </ligand>
</feature>
<dbReference type="EC" id="1.3.5.2" evidence="11"/>
<evidence type="ECO:0000313" key="14">
    <source>
        <dbReference type="Proteomes" id="UP000266091"/>
    </source>
</evidence>
<dbReference type="RefSeq" id="WP_116269942.1">
    <property type="nucleotide sequence ID" value="NZ_BGZJ01000001.1"/>
</dbReference>
<dbReference type="PROSITE" id="PS00912">
    <property type="entry name" value="DHODEHASE_2"/>
    <property type="match status" value="1"/>
</dbReference>
<evidence type="ECO:0000256" key="11">
    <source>
        <dbReference type="HAMAP-Rule" id="MF_00225"/>
    </source>
</evidence>
<feature type="binding site" evidence="11">
    <location>
        <position position="143"/>
    </location>
    <ligand>
        <name>FMN</name>
        <dbReference type="ChEBI" id="CHEBI:58210"/>
    </ligand>
</feature>